<evidence type="ECO:0000259" key="1">
    <source>
        <dbReference type="Pfam" id="PF00583"/>
    </source>
</evidence>
<dbReference type="Gene3D" id="3.40.630.30">
    <property type="match status" value="1"/>
</dbReference>
<accession>A0A2P8Q9Q8</accession>
<proteinExistence type="predicted"/>
<dbReference type="Proteomes" id="UP000240429">
    <property type="component" value="Unassembled WGS sequence"/>
</dbReference>
<dbReference type="InterPro" id="IPR000182">
    <property type="entry name" value="GNAT_dom"/>
</dbReference>
<dbReference type="OrthoDB" id="5516749at2"/>
<keyword evidence="3" id="KW-1185">Reference proteome</keyword>
<dbReference type="GO" id="GO:0016747">
    <property type="term" value="F:acyltransferase activity, transferring groups other than amino-acyl groups"/>
    <property type="evidence" value="ECO:0007669"/>
    <property type="project" value="InterPro"/>
</dbReference>
<organism evidence="2 3">
    <name type="scientific">Streptomyces dioscori</name>
    <dbReference type="NCBI Taxonomy" id="2109333"/>
    <lineage>
        <taxon>Bacteria</taxon>
        <taxon>Bacillati</taxon>
        <taxon>Actinomycetota</taxon>
        <taxon>Actinomycetes</taxon>
        <taxon>Kitasatosporales</taxon>
        <taxon>Streptomycetaceae</taxon>
        <taxon>Streptomyces</taxon>
        <taxon>Streptomyces aurantiacus group</taxon>
    </lineage>
</organism>
<gene>
    <name evidence="2" type="ORF">C6Y14_12300</name>
</gene>
<dbReference type="Pfam" id="PF00583">
    <property type="entry name" value="Acetyltransf_1"/>
    <property type="match status" value="1"/>
</dbReference>
<protein>
    <recommendedName>
        <fullName evidence="1">N-acetyltransferase domain-containing protein</fullName>
    </recommendedName>
</protein>
<sequence length="93" mass="9855">MSHLMRTDRDGVHELGLLVEDAWQNRGLGMSLACHAVHLARRLDCHSVAVMTDAANTPMLAITRRLGAFVPPSSSGVVDLVIPVAGAGRCPQG</sequence>
<dbReference type="AlphaFoldDB" id="A0A2P8Q9Q8"/>
<evidence type="ECO:0000313" key="3">
    <source>
        <dbReference type="Proteomes" id="UP000240429"/>
    </source>
</evidence>
<comment type="caution">
    <text evidence="2">The sequence shown here is derived from an EMBL/GenBank/DDBJ whole genome shotgun (WGS) entry which is preliminary data.</text>
</comment>
<reference evidence="2 3" key="1">
    <citation type="submission" date="2018-03" db="EMBL/GenBank/DDBJ databases">
        <title>Streptomyces dioscori sp. nov., a novel endophytic actinobacterium isolated from bulbil of Dioscorea bulbifera L.</title>
        <authorList>
            <person name="Zhikuan W."/>
        </authorList>
    </citation>
    <scope>NUCLEOTIDE SEQUENCE [LARGE SCALE GENOMIC DNA]</scope>
    <source>
        <strain evidence="2 3">A217</strain>
    </source>
</reference>
<dbReference type="EMBL" id="PYBJ01000007">
    <property type="protein sequence ID" value="PSM42958.1"/>
    <property type="molecule type" value="Genomic_DNA"/>
</dbReference>
<dbReference type="SUPFAM" id="SSF55729">
    <property type="entry name" value="Acyl-CoA N-acyltransferases (Nat)"/>
    <property type="match status" value="1"/>
</dbReference>
<name>A0A2P8Q9Q8_9ACTN</name>
<dbReference type="InterPro" id="IPR016181">
    <property type="entry name" value="Acyl_CoA_acyltransferase"/>
</dbReference>
<feature type="domain" description="N-acetyltransferase" evidence="1">
    <location>
        <begin position="9"/>
        <end position="67"/>
    </location>
</feature>
<evidence type="ECO:0000313" key="2">
    <source>
        <dbReference type="EMBL" id="PSM42958.1"/>
    </source>
</evidence>